<comment type="catalytic activity">
    <reaction evidence="9 10">
        <text>O-phospho-L-threonyl-[protein] + H2O = L-threonyl-[protein] + phosphate</text>
        <dbReference type="Rhea" id="RHEA:47004"/>
        <dbReference type="Rhea" id="RHEA-COMP:11060"/>
        <dbReference type="Rhea" id="RHEA-COMP:11605"/>
        <dbReference type="ChEBI" id="CHEBI:15377"/>
        <dbReference type="ChEBI" id="CHEBI:30013"/>
        <dbReference type="ChEBI" id="CHEBI:43474"/>
        <dbReference type="ChEBI" id="CHEBI:61977"/>
        <dbReference type="EC" id="3.1.3.16"/>
    </reaction>
</comment>
<keyword evidence="7 10" id="KW-0904">Protein phosphatase</keyword>
<reference evidence="12" key="1">
    <citation type="submission" date="2014-12" db="EMBL/GenBank/DDBJ databases">
        <title>Insight into the proteome of Arion vulgaris.</title>
        <authorList>
            <person name="Aradska J."/>
            <person name="Bulat T."/>
            <person name="Smidak R."/>
            <person name="Sarate P."/>
            <person name="Gangsoo J."/>
            <person name="Sialana F."/>
            <person name="Bilban M."/>
            <person name="Lubec G."/>
        </authorList>
    </citation>
    <scope>NUCLEOTIDE SEQUENCE</scope>
    <source>
        <tissue evidence="12">Skin</tissue>
    </source>
</reference>
<keyword evidence="8 10" id="KW-0464">Manganese</keyword>
<dbReference type="SMART" id="SM00332">
    <property type="entry name" value="PP2Cc"/>
    <property type="match status" value="1"/>
</dbReference>
<comment type="similarity">
    <text evidence="3 10">Belongs to the PP2C family.</text>
</comment>
<evidence type="ECO:0000256" key="3">
    <source>
        <dbReference type="ARBA" id="ARBA00006702"/>
    </source>
</evidence>
<dbReference type="SUPFAM" id="SSF81606">
    <property type="entry name" value="PP2C-like"/>
    <property type="match status" value="1"/>
</dbReference>
<dbReference type="AlphaFoldDB" id="A0A0B6ZJE2"/>
<protein>
    <recommendedName>
        <fullName evidence="10">Protein phosphatase</fullName>
        <ecNumber evidence="10">3.1.3.16</ecNumber>
    </recommendedName>
</protein>
<dbReference type="CDD" id="cd00143">
    <property type="entry name" value="PP2Cc"/>
    <property type="match status" value="1"/>
</dbReference>
<keyword evidence="4 10" id="KW-0479">Metal-binding</keyword>
<evidence type="ECO:0000256" key="7">
    <source>
        <dbReference type="ARBA" id="ARBA00022912"/>
    </source>
</evidence>
<dbReference type="SMART" id="SM00331">
    <property type="entry name" value="PP2C_SIG"/>
    <property type="match status" value="1"/>
</dbReference>
<evidence type="ECO:0000256" key="9">
    <source>
        <dbReference type="ARBA" id="ARBA00048336"/>
    </source>
</evidence>
<evidence type="ECO:0000259" key="11">
    <source>
        <dbReference type="PROSITE" id="PS51746"/>
    </source>
</evidence>
<evidence type="ECO:0000256" key="4">
    <source>
        <dbReference type="ARBA" id="ARBA00022723"/>
    </source>
</evidence>
<accession>A0A0B6ZJE2</accession>
<comment type="catalytic activity">
    <reaction evidence="10">
        <text>O-phospho-L-seryl-[protein] + H2O = L-seryl-[protein] + phosphate</text>
        <dbReference type="Rhea" id="RHEA:20629"/>
        <dbReference type="Rhea" id="RHEA-COMP:9863"/>
        <dbReference type="Rhea" id="RHEA-COMP:11604"/>
        <dbReference type="ChEBI" id="CHEBI:15377"/>
        <dbReference type="ChEBI" id="CHEBI:29999"/>
        <dbReference type="ChEBI" id="CHEBI:43474"/>
        <dbReference type="ChEBI" id="CHEBI:83421"/>
        <dbReference type="EC" id="3.1.3.16"/>
    </reaction>
</comment>
<dbReference type="InterPro" id="IPR001932">
    <property type="entry name" value="PPM-type_phosphatase-like_dom"/>
</dbReference>
<dbReference type="EC" id="3.1.3.16" evidence="10"/>
<evidence type="ECO:0000256" key="8">
    <source>
        <dbReference type="ARBA" id="ARBA00023211"/>
    </source>
</evidence>
<name>A0A0B6ZJE2_9EUPU</name>
<evidence type="ECO:0000256" key="10">
    <source>
        <dbReference type="RuleBase" id="RU366020"/>
    </source>
</evidence>
<dbReference type="GO" id="GO:0046872">
    <property type="term" value="F:metal ion binding"/>
    <property type="evidence" value="ECO:0007669"/>
    <property type="project" value="UniProtKB-UniRule"/>
</dbReference>
<dbReference type="InterPro" id="IPR039123">
    <property type="entry name" value="PPTC7"/>
</dbReference>
<gene>
    <name evidence="12" type="primary">ORF67107</name>
</gene>
<dbReference type="GO" id="GO:0004722">
    <property type="term" value="F:protein serine/threonine phosphatase activity"/>
    <property type="evidence" value="ECO:0007669"/>
    <property type="project" value="UniProtKB-EC"/>
</dbReference>
<evidence type="ECO:0000256" key="2">
    <source>
        <dbReference type="ARBA" id="ARBA00001946"/>
    </source>
</evidence>
<keyword evidence="5 10" id="KW-0378">Hydrolase</keyword>
<evidence type="ECO:0000256" key="5">
    <source>
        <dbReference type="ARBA" id="ARBA00022801"/>
    </source>
</evidence>
<organism evidence="12">
    <name type="scientific">Arion vulgaris</name>
    <dbReference type="NCBI Taxonomy" id="1028688"/>
    <lineage>
        <taxon>Eukaryota</taxon>
        <taxon>Metazoa</taxon>
        <taxon>Spiralia</taxon>
        <taxon>Lophotrochozoa</taxon>
        <taxon>Mollusca</taxon>
        <taxon>Gastropoda</taxon>
        <taxon>Heterobranchia</taxon>
        <taxon>Euthyneura</taxon>
        <taxon>Panpulmonata</taxon>
        <taxon>Eupulmonata</taxon>
        <taxon>Stylommatophora</taxon>
        <taxon>Helicina</taxon>
        <taxon>Arionoidea</taxon>
        <taxon>Arionidae</taxon>
        <taxon>Arion</taxon>
    </lineage>
</organism>
<evidence type="ECO:0000256" key="6">
    <source>
        <dbReference type="ARBA" id="ARBA00022842"/>
    </source>
</evidence>
<comment type="cofactor">
    <cofactor evidence="1 10">
        <name>Mn(2+)</name>
        <dbReference type="ChEBI" id="CHEBI:29035"/>
    </cofactor>
</comment>
<comment type="cofactor">
    <cofactor evidence="2 10">
        <name>Mg(2+)</name>
        <dbReference type="ChEBI" id="CHEBI:18420"/>
    </cofactor>
</comment>
<dbReference type="PROSITE" id="PS51746">
    <property type="entry name" value="PPM_2"/>
    <property type="match status" value="1"/>
</dbReference>
<proteinExistence type="inferred from homology"/>
<evidence type="ECO:0000313" key="12">
    <source>
        <dbReference type="EMBL" id="CEK68643.1"/>
    </source>
</evidence>
<dbReference type="InterPro" id="IPR036457">
    <property type="entry name" value="PPM-type-like_dom_sf"/>
</dbReference>
<dbReference type="GO" id="GO:0005739">
    <property type="term" value="C:mitochondrion"/>
    <property type="evidence" value="ECO:0007669"/>
    <property type="project" value="TreeGrafter"/>
</dbReference>
<dbReference type="PANTHER" id="PTHR12320">
    <property type="entry name" value="PROTEIN PHOSPHATASE 2C"/>
    <property type="match status" value="1"/>
</dbReference>
<dbReference type="PANTHER" id="PTHR12320:SF1">
    <property type="entry name" value="PROTEIN PHOSPHATASE PTC7 HOMOLOG"/>
    <property type="match status" value="1"/>
</dbReference>
<keyword evidence="6 10" id="KW-0460">Magnesium</keyword>
<feature type="domain" description="PPM-type phosphatase" evidence="11">
    <location>
        <begin position="48"/>
        <end position="302"/>
    </location>
</feature>
<sequence>MQSVAQYGRIVARAIAAGIHNEFQLKSPFDKPKEPLHLVTGTSGFSKSVTKSSNLSKWTFGDDACFITRNRVADVIGVADGVGGWRNYGIDPSTFPRALMMVCERMVREGHFIPQSPANIIAAGYNEMMEQKLPTLGSSTACIVSLHREERTIYSANLGDSGFLVVRDGEVVHRSTEQQHYFNTPYQLAVAPPSRDGQWLSDSPEMAESSSFKVEDGDILMLATDGLFDNLSEDMIVRTLQPLHAHKEEERIQHAATRIAEHAYKLSLDPDYMSPFAISACSIGIDLRGGKPDDITCIVARVTHQSDILCENVVLEDSRFRLGAETVYCSLVM</sequence>
<dbReference type="Gene3D" id="3.60.40.10">
    <property type="entry name" value="PPM-type phosphatase domain"/>
    <property type="match status" value="1"/>
</dbReference>
<dbReference type="FunFam" id="3.60.40.10:FF:000009">
    <property type="entry name" value="Blast:Protein phosphatase PTC7 homolog"/>
    <property type="match status" value="1"/>
</dbReference>
<evidence type="ECO:0000256" key="1">
    <source>
        <dbReference type="ARBA" id="ARBA00001936"/>
    </source>
</evidence>
<dbReference type="EMBL" id="HACG01021778">
    <property type="protein sequence ID" value="CEK68643.1"/>
    <property type="molecule type" value="Transcribed_RNA"/>
</dbReference>
<dbReference type="Pfam" id="PF07228">
    <property type="entry name" value="SpoIIE"/>
    <property type="match status" value="1"/>
</dbReference>